<dbReference type="GO" id="GO:0006491">
    <property type="term" value="P:N-glycan processing"/>
    <property type="evidence" value="ECO:0007669"/>
    <property type="project" value="TreeGrafter"/>
</dbReference>
<dbReference type="Gene3D" id="3.90.1480.20">
    <property type="entry name" value="Glycosyl transferase family 29"/>
    <property type="match status" value="1"/>
</dbReference>
<dbReference type="PANTHER" id="PTHR11987:SF29">
    <property type="entry name" value="ALPHA-2,8-SIALYLTRANSFERASE 8F"/>
    <property type="match status" value="1"/>
</dbReference>
<evidence type="ECO:0000256" key="5">
    <source>
        <dbReference type="ARBA" id="ARBA00022692"/>
    </source>
</evidence>
<keyword evidence="11" id="KW-0325">Glycoprotein</keyword>
<evidence type="ECO:0000256" key="3">
    <source>
        <dbReference type="ARBA" id="ARBA00022676"/>
    </source>
</evidence>
<evidence type="ECO:0000256" key="10">
    <source>
        <dbReference type="ARBA" id="ARBA00023157"/>
    </source>
</evidence>
<evidence type="ECO:0000256" key="12">
    <source>
        <dbReference type="PIRSR" id="PIRSR005557-2"/>
    </source>
</evidence>
<accession>A0A6J2VDB6</accession>
<name>A0A6J2VDB6_CHACN</name>
<keyword evidence="4" id="KW-0808">Transferase</keyword>
<dbReference type="GO" id="GO:0003828">
    <property type="term" value="F:alpha-N-acetylneuraminate alpha-2,8-sialyltransferase activity"/>
    <property type="evidence" value="ECO:0007669"/>
    <property type="project" value="TreeGrafter"/>
</dbReference>
<keyword evidence="13" id="KW-1185">Reference proteome</keyword>
<dbReference type="OrthoDB" id="10264956at2759"/>
<gene>
    <name evidence="14" type="primary">LOC115812490</name>
</gene>
<keyword evidence="9" id="KW-0472">Membrane</keyword>
<evidence type="ECO:0000256" key="7">
    <source>
        <dbReference type="ARBA" id="ARBA00022989"/>
    </source>
</evidence>
<dbReference type="InterPro" id="IPR038578">
    <property type="entry name" value="GT29-like_sf"/>
</dbReference>
<evidence type="ECO:0000313" key="13">
    <source>
        <dbReference type="Proteomes" id="UP000504632"/>
    </source>
</evidence>
<evidence type="ECO:0000256" key="4">
    <source>
        <dbReference type="ARBA" id="ARBA00022679"/>
    </source>
</evidence>
<evidence type="ECO:0000256" key="2">
    <source>
        <dbReference type="ARBA" id="ARBA00006003"/>
    </source>
</evidence>
<dbReference type="InterPro" id="IPR012163">
    <property type="entry name" value="Sialyl_trans"/>
</dbReference>
<evidence type="ECO:0000256" key="1">
    <source>
        <dbReference type="ARBA" id="ARBA00004323"/>
    </source>
</evidence>
<proteinExistence type="inferred from homology"/>
<keyword evidence="8" id="KW-0333">Golgi apparatus</keyword>
<sequence length="299" mass="33880">MYRIDIKKLTEDLKELMSCPVKTNTTQQELNRVRLHFCCNASGTLILTKQNTALNQTIQYETNTKAKHKVDLALHNMLPEDFPWSRVHLRQCAVVGSGGILKNSSCGAQIDSADFVIRFNMAPINDSDVGLKSDLVTVNPSQIRVGYKKLPKKPDQLAQRVSIYGNASLILPAFAYTFNTKISFNTLKALRSVNAPQKVVFFSPSYLKTLNGFWKARGLKEIRLSTGFMLINVALELCEHVHIYGFWPFDVNLDQQAISHHYYDNKGPSRRMHSMPQEFLRLLQLHSQGALTMHLQPCA</sequence>
<evidence type="ECO:0000256" key="6">
    <source>
        <dbReference type="ARBA" id="ARBA00022968"/>
    </source>
</evidence>
<keyword evidence="3" id="KW-0328">Glycosyltransferase</keyword>
<keyword evidence="10" id="KW-1015">Disulfide bond</keyword>
<comment type="subcellular location">
    <subcellularLocation>
        <location evidence="1">Golgi apparatus membrane</location>
        <topology evidence="1">Single-pass type II membrane protein</topology>
    </subcellularLocation>
</comment>
<dbReference type="InterPro" id="IPR050943">
    <property type="entry name" value="Glycosyltr_29_Sialyltrsf"/>
</dbReference>
<dbReference type="Pfam" id="PF00777">
    <property type="entry name" value="Glyco_transf_29"/>
    <property type="match status" value="1"/>
</dbReference>
<dbReference type="Proteomes" id="UP000504632">
    <property type="component" value="Chromosome 5"/>
</dbReference>
<organism evidence="13 14">
    <name type="scientific">Chanos chanos</name>
    <name type="common">Milkfish</name>
    <name type="synonym">Mugil chanos</name>
    <dbReference type="NCBI Taxonomy" id="29144"/>
    <lineage>
        <taxon>Eukaryota</taxon>
        <taxon>Metazoa</taxon>
        <taxon>Chordata</taxon>
        <taxon>Craniata</taxon>
        <taxon>Vertebrata</taxon>
        <taxon>Euteleostomi</taxon>
        <taxon>Actinopterygii</taxon>
        <taxon>Neopterygii</taxon>
        <taxon>Teleostei</taxon>
        <taxon>Ostariophysi</taxon>
        <taxon>Gonorynchiformes</taxon>
        <taxon>Chanidae</taxon>
        <taxon>Chanos</taxon>
    </lineage>
</organism>
<keyword evidence="5" id="KW-0812">Transmembrane</keyword>
<keyword evidence="6" id="KW-0735">Signal-anchor</keyword>
<evidence type="ECO:0000256" key="9">
    <source>
        <dbReference type="ARBA" id="ARBA00023136"/>
    </source>
</evidence>
<evidence type="ECO:0000256" key="11">
    <source>
        <dbReference type="ARBA" id="ARBA00023180"/>
    </source>
</evidence>
<feature type="disulfide bond" evidence="12">
    <location>
        <begin position="92"/>
        <end position="238"/>
    </location>
</feature>
<comment type="similarity">
    <text evidence="2">Belongs to the glycosyltransferase 29 family.</text>
</comment>
<evidence type="ECO:0000313" key="14">
    <source>
        <dbReference type="RefSeq" id="XP_030630830.1"/>
    </source>
</evidence>
<dbReference type="InParanoid" id="A0A6J2VDB6"/>
<dbReference type="PANTHER" id="PTHR11987">
    <property type="entry name" value="ALPHA-2,8-SIALYLTRANSFERASE"/>
    <property type="match status" value="1"/>
</dbReference>
<dbReference type="GO" id="GO:0009311">
    <property type="term" value="P:oligosaccharide metabolic process"/>
    <property type="evidence" value="ECO:0007669"/>
    <property type="project" value="TreeGrafter"/>
</dbReference>
<reference evidence="14" key="1">
    <citation type="submission" date="2025-08" db="UniProtKB">
        <authorList>
            <consortium name="RefSeq"/>
        </authorList>
    </citation>
    <scope>IDENTIFICATION</scope>
</reference>
<dbReference type="AlphaFoldDB" id="A0A6J2VDB6"/>
<protein>
    <submittedName>
        <fullName evidence="14">Alpha-2,8-sialyltransferase 8F-like</fullName>
    </submittedName>
</protein>
<dbReference type="RefSeq" id="XP_030630830.1">
    <property type="nucleotide sequence ID" value="XM_030774970.1"/>
</dbReference>
<dbReference type="GO" id="GO:0000139">
    <property type="term" value="C:Golgi membrane"/>
    <property type="evidence" value="ECO:0007669"/>
    <property type="project" value="UniProtKB-SubCell"/>
</dbReference>
<dbReference type="PIRSF" id="PIRSF005557">
    <property type="entry name" value="Sialyl_trans"/>
    <property type="match status" value="1"/>
</dbReference>
<evidence type="ECO:0000256" key="8">
    <source>
        <dbReference type="ARBA" id="ARBA00023034"/>
    </source>
</evidence>
<dbReference type="InterPro" id="IPR001675">
    <property type="entry name" value="Glyco_trans_29"/>
</dbReference>
<keyword evidence="7" id="KW-1133">Transmembrane helix</keyword>
<dbReference type="GeneID" id="115812490"/>